<proteinExistence type="predicted"/>
<keyword evidence="1" id="KW-0472">Membrane</keyword>
<reference evidence="2 3" key="1">
    <citation type="submission" date="2020-10" db="EMBL/GenBank/DDBJ databases">
        <title>complete genome sequencing of Lysobacter sp. H21R20.</title>
        <authorList>
            <person name="Bae J.-W."/>
            <person name="Lee S.-Y."/>
        </authorList>
    </citation>
    <scope>NUCLEOTIDE SEQUENCE [LARGE SCALE GENOMIC DNA]</scope>
    <source>
        <strain evidence="2 3">H21R20</strain>
    </source>
</reference>
<feature type="transmembrane region" description="Helical" evidence="1">
    <location>
        <begin position="37"/>
        <end position="54"/>
    </location>
</feature>
<evidence type="ECO:0000313" key="3">
    <source>
        <dbReference type="Proteomes" id="UP000594059"/>
    </source>
</evidence>
<evidence type="ECO:0000313" key="2">
    <source>
        <dbReference type="EMBL" id="QOW20731.1"/>
    </source>
</evidence>
<sequence length="117" mass="12687">MRTATDWTLAAALLALGVLFCVWFWPARDWPTRDIVALLVFAAPPLLLGVARLAGARTAGYWGSVLALAWFSHGIMVAWTRPPELAFALLETALALVIIFAANLPGLRGRFGGRKRG</sequence>
<evidence type="ECO:0000256" key="1">
    <source>
        <dbReference type="SAM" id="Phobius"/>
    </source>
</evidence>
<dbReference type="EMBL" id="CP063656">
    <property type="protein sequence ID" value="QOW20731.1"/>
    <property type="molecule type" value="Genomic_DNA"/>
</dbReference>
<protein>
    <submittedName>
        <fullName evidence="2">DUF2069 domain-containing protein</fullName>
    </submittedName>
</protein>
<dbReference type="KEGG" id="lcic:INQ41_02325"/>
<keyword evidence="1" id="KW-0812">Transmembrane</keyword>
<keyword evidence="1" id="KW-1133">Transmembrane helix</keyword>
<dbReference type="Pfam" id="PF09842">
    <property type="entry name" value="DUF2069"/>
    <property type="match status" value="1"/>
</dbReference>
<organism evidence="2 3">
    <name type="scientific">Novilysobacter ciconiae</name>
    <dbReference type="NCBI Taxonomy" id="2781022"/>
    <lineage>
        <taxon>Bacteria</taxon>
        <taxon>Pseudomonadati</taxon>
        <taxon>Pseudomonadota</taxon>
        <taxon>Gammaproteobacteria</taxon>
        <taxon>Lysobacterales</taxon>
        <taxon>Lysobacteraceae</taxon>
        <taxon>Novilysobacter</taxon>
    </lineage>
</organism>
<name>A0A7S6UI76_9GAMM</name>
<feature type="transmembrane region" description="Helical" evidence="1">
    <location>
        <begin position="85"/>
        <end position="107"/>
    </location>
</feature>
<dbReference type="Proteomes" id="UP000594059">
    <property type="component" value="Chromosome"/>
</dbReference>
<keyword evidence="3" id="KW-1185">Reference proteome</keyword>
<dbReference type="InterPro" id="IPR018643">
    <property type="entry name" value="DUF2069_membrane"/>
</dbReference>
<gene>
    <name evidence="2" type="ORF">INQ41_02325</name>
</gene>
<feature type="transmembrane region" description="Helical" evidence="1">
    <location>
        <begin position="7"/>
        <end position="25"/>
    </location>
</feature>
<feature type="transmembrane region" description="Helical" evidence="1">
    <location>
        <begin position="61"/>
        <end position="79"/>
    </location>
</feature>
<dbReference type="AlphaFoldDB" id="A0A7S6UI76"/>
<accession>A0A7S6UI76</accession>